<reference evidence="1" key="2">
    <citation type="journal article" date="2015" name="Data Brief">
        <title>Shoot transcriptome of the giant reed, Arundo donax.</title>
        <authorList>
            <person name="Barrero R.A."/>
            <person name="Guerrero F.D."/>
            <person name="Moolhuijzen P."/>
            <person name="Goolsby J.A."/>
            <person name="Tidwell J."/>
            <person name="Bellgard S.E."/>
            <person name="Bellgard M.I."/>
        </authorList>
    </citation>
    <scope>NUCLEOTIDE SEQUENCE</scope>
    <source>
        <tissue evidence="1">Shoot tissue taken approximately 20 cm above the soil surface</tissue>
    </source>
</reference>
<accession>A0A0A9FT65</accession>
<sequence>MSCLELQPPESN</sequence>
<evidence type="ECO:0000313" key="1">
    <source>
        <dbReference type="EMBL" id="JAE11498.1"/>
    </source>
</evidence>
<reference evidence="1" key="1">
    <citation type="submission" date="2014-09" db="EMBL/GenBank/DDBJ databases">
        <authorList>
            <person name="Magalhaes I.L.F."/>
            <person name="Oliveira U."/>
            <person name="Santos F.R."/>
            <person name="Vidigal T.H.D.A."/>
            <person name="Brescovit A.D."/>
            <person name="Santos A.J."/>
        </authorList>
    </citation>
    <scope>NUCLEOTIDE SEQUENCE</scope>
    <source>
        <tissue evidence="1">Shoot tissue taken approximately 20 cm above the soil surface</tissue>
    </source>
</reference>
<proteinExistence type="predicted"/>
<name>A0A0A9FT65_ARUDO</name>
<dbReference type="EMBL" id="GBRH01186398">
    <property type="protein sequence ID" value="JAE11498.1"/>
    <property type="molecule type" value="Transcribed_RNA"/>
</dbReference>
<protein>
    <submittedName>
        <fullName evidence="1">Uncharacterized protein</fullName>
    </submittedName>
</protein>
<organism evidence="1">
    <name type="scientific">Arundo donax</name>
    <name type="common">Giant reed</name>
    <name type="synonym">Donax arundinaceus</name>
    <dbReference type="NCBI Taxonomy" id="35708"/>
    <lineage>
        <taxon>Eukaryota</taxon>
        <taxon>Viridiplantae</taxon>
        <taxon>Streptophyta</taxon>
        <taxon>Embryophyta</taxon>
        <taxon>Tracheophyta</taxon>
        <taxon>Spermatophyta</taxon>
        <taxon>Magnoliopsida</taxon>
        <taxon>Liliopsida</taxon>
        <taxon>Poales</taxon>
        <taxon>Poaceae</taxon>
        <taxon>PACMAD clade</taxon>
        <taxon>Arundinoideae</taxon>
        <taxon>Arundineae</taxon>
        <taxon>Arundo</taxon>
    </lineage>
</organism>